<evidence type="ECO:0000313" key="2">
    <source>
        <dbReference type="Proteomes" id="UP000297280"/>
    </source>
</evidence>
<sequence length="129" mass="14955">MVTNRTKNVRIRLHEMVFASFFGDIWQMGVELSNVPQESLISLLINEHTLDPLTIEEIRIKYRAINEEEVSVLEASRHYAVNIEVSYRGACSDHNFEQMVKSKLLSETRKVKDQISTDPTNQRQINHAI</sequence>
<name>A0A4Z1KFL1_9HELO</name>
<proteinExistence type="predicted"/>
<comment type="caution">
    <text evidence="1">The sequence shown here is derived from an EMBL/GenBank/DDBJ whole genome shotgun (WGS) entry which is preliminary data.</text>
</comment>
<gene>
    <name evidence="1" type="ORF">BPOR_0523g00070</name>
</gene>
<organism evidence="1 2">
    <name type="scientific">Botrytis porri</name>
    <dbReference type="NCBI Taxonomy" id="87229"/>
    <lineage>
        <taxon>Eukaryota</taxon>
        <taxon>Fungi</taxon>
        <taxon>Dikarya</taxon>
        <taxon>Ascomycota</taxon>
        <taxon>Pezizomycotina</taxon>
        <taxon>Leotiomycetes</taxon>
        <taxon>Helotiales</taxon>
        <taxon>Sclerotiniaceae</taxon>
        <taxon>Botrytis</taxon>
    </lineage>
</organism>
<evidence type="ECO:0000313" key="1">
    <source>
        <dbReference type="EMBL" id="TGO84298.1"/>
    </source>
</evidence>
<reference evidence="1 2" key="1">
    <citation type="submission" date="2017-12" db="EMBL/GenBank/DDBJ databases">
        <title>Comparative genomics of Botrytis spp.</title>
        <authorList>
            <person name="Valero-Jimenez C.A."/>
            <person name="Tapia P."/>
            <person name="Veloso J."/>
            <person name="Silva-Moreno E."/>
            <person name="Staats M."/>
            <person name="Valdes J.H."/>
            <person name="Van Kan J.A.L."/>
        </authorList>
    </citation>
    <scope>NUCLEOTIDE SEQUENCE [LARGE SCALE GENOMIC DNA]</scope>
    <source>
        <strain evidence="1 2">MUCL3349</strain>
    </source>
</reference>
<accession>A0A4Z1KFL1</accession>
<dbReference type="Proteomes" id="UP000297280">
    <property type="component" value="Unassembled WGS sequence"/>
</dbReference>
<dbReference type="EMBL" id="PQXO01000522">
    <property type="protein sequence ID" value="TGO84298.1"/>
    <property type="molecule type" value="Genomic_DNA"/>
</dbReference>
<dbReference type="AlphaFoldDB" id="A0A4Z1KFL1"/>
<protein>
    <submittedName>
        <fullName evidence="1">Uncharacterized protein</fullName>
    </submittedName>
</protein>
<keyword evidence="2" id="KW-1185">Reference proteome</keyword>